<comment type="function">
    <text evidence="12">Cytochrome bo(3) ubiquinol terminal oxidase is the component of the aerobic respiratory chain of E.coli that predominates when cells are grown at high aeration. Has proton pump activity across the membrane in addition to electron transfer, pumping 2 protons/electron.</text>
</comment>
<proteinExistence type="inferred from homology"/>
<dbReference type="GO" id="GO:0015990">
    <property type="term" value="P:electron transport coupled proton transport"/>
    <property type="evidence" value="ECO:0007669"/>
    <property type="project" value="InterPro"/>
</dbReference>
<dbReference type="GO" id="GO:0009486">
    <property type="term" value="F:cytochrome bo3 ubiquinol oxidase activity"/>
    <property type="evidence" value="ECO:0007669"/>
    <property type="project" value="InterPro"/>
</dbReference>
<dbReference type="GO" id="GO:0005886">
    <property type="term" value="C:plasma membrane"/>
    <property type="evidence" value="ECO:0007669"/>
    <property type="project" value="UniProtKB-SubCell"/>
</dbReference>
<comment type="subcellular location">
    <subcellularLocation>
        <location evidence="1">Cell membrane</location>
        <topology evidence="1">Multi-pass membrane protein</topology>
    </subcellularLocation>
</comment>
<dbReference type="GO" id="GO:0009319">
    <property type="term" value="C:cytochrome o ubiquinol oxidase complex"/>
    <property type="evidence" value="ECO:0007669"/>
    <property type="project" value="TreeGrafter"/>
</dbReference>
<evidence type="ECO:0000256" key="3">
    <source>
        <dbReference type="ARBA" id="ARBA00011700"/>
    </source>
</evidence>
<accession>A0A2S0IC99</accession>
<evidence type="ECO:0000256" key="14">
    <source>
        <dbReference type="ARBA" id="ARBA00030211"/>
    </source>
</evidence>
<keyword evidence="9 17" id="KW-1133">Transmembrane helix</keyword>
<keyword evidence="10" id="KW-0560">Oxidoreductase</keyword>
<keyword evidence="5" id="KW-0813">Transport</keyword>
<evidence type="ECO:0000256" key="15">
    <source>
        <dbReference type="ARBA" id="ARBA00031887"/>
    </source>
</evidence>
<dbReference type="PANTHER" id="PTHR36835">
    <property type="entry name" value="CYTOCHROME BO(3) UBIQUINOL OXIDASE SUBUNIT 4"/>
    <property type="match status" value="1"/>
</dbReference>
<dbReference type="GO" id="GO:0019646">
    <property type="term" value="P:aerobic electron transport chain"/>
    <property type="evidence" value="ECO:0007669"/>
    <property type="project" value="TreeGrafter"/>
</dbReference>
<evidence type="ECO:0000313" key="19">
    <source>
        <dbReference type="Proteomes" id="UP000239477"/>
    </source>
</evidence>
<comment type="subunit">
    <text evidence="3">Heterooctamer of two A chains, two B chains, two C chains and two D chains.</text>
</comment>
<evidence type="ECO:0000256" key="10">
    <source>
        <dbReference type="ARBA" id="ARBA00023002"/>
    </source>
</evidence>
<keyword evidence="6" id="KW-1003">Cell membrane</keyword>
<evidence type="ECO:0000256" key="16">
    <source>
        <dbReference type="ARBA" id="ARBA00032185"/>
    </source>
</evidence>
<evidence type="ECO:0000313" key="18">
    <source>
        <dbReference type="EMBL" id="AVJ29636.1"/>
    </source>
</evidence>
<evidence type="ECO:0000256" key="4">
    <source>
        <dbReference type="ARBA" id="ARBA00014689"/>
    </source>
</evidence>
<evidence type="ECO:0000256" key="1">
    <source>
        <dbReference type="ARBA" id="ARBA00004651"/>
    </source>
</evidence>
<evidence type="ECO:0000256" key="12">
    <source>
        <dbReference type="ARBA" id="ARBA00025694"/>
    </source>
</evidence>
<reference evidence="18 19" key="1">
    <citation type="submission" date="2017-09" db="EMBL/GenBank/DDBJ databases">
        <title>Genomic, metabolic, and phenotypic characteristics of bacterial isolates from the natural microbiome of the model nematode Caenorhabditis elegans.</title>
        <authorList>
            <person name="Zimmermann J."/>
            <person name="Obeng N."/>
            <person name="Yang W."/>
            <person name="Obeng O."/>
            <person name="Kissoyan K."/>
            <person name="Pees B."/>
            <person name="Dirksen P."/>
            <person name="Hoppner M."/>
            <person name="Franke A."/>
            <person name="Rosenstiel P."/>
            <person name="Leippe M."/>
            <person name="Dierking K."/>
            <person name="Kaleta C."/>
            <person name="Schulenburg H."/>
        </authorList>
    </citation>
    <scope>NUCLEOTIDE SEQUENCE [LARGE SCALE GENOMIC DNA]</scope>
    <source>
        <strain evidence="18 19">MYb73</strain>
    </source>
</reference>
<dbReference type="RefSeq" id="WP_056558246.1">
    <property type="nucleotide sequence ID" value="NZ_CP023270.1"/>
</dbReference>
<evidence type="ECO:0000256" key="2">
    <source>
        <dbReference type="ARBA" id="ARBA00008079"/>
    </source>
</evidence>
<keyword evidence="19" id="KW-1185">Reference proteome</keyword>
<evidence type="ECO:0000256" key="17">
    <source>
        <dbReference type="SAM" id="Phobius"/>
    </source>
</evidence>
<dbReference type="InterPro" id="IPR005171">
    <property type="entry name" value="Cyt_c_oxidase_su4_prok"/>
</dbReference>
<organism evidence="18 19">
    <name type="scientific">Achromobacter spanius</name>
    <dbReference type="NCBI Taxonomy" id="217203"/>
    <lineage>
        <taxon>Bacteria</taxon>
        <taxon>Pseudomonadati</taxon>
        <taxon>Pseudomonadota</taxon>
        <taxon>Betaproteobacteria</taxon>
        <taxon>Burkholderiales</taxon>
        <taxon>Alcaligenaceae</taxon>
        <taxon>Achromobacter</taxon>
    </lineage>
</organism>
<sequence length="116" mass="12400">MSHSAAAAHGHDDHAADHGSLKSYIIGFVLSLLLTFGSFGLVMHGALSHNATIIGVVALCILQLLVQLVYFLHMGASKSSRDNLATFVFTVMIIFIIVGGSAWVLYNMNVNMGHAM</sequence>
<gene>
    <name evidence="18" type="primary">cyoD</name>
    <name evidence="18" type="ORF">CLM73_22435</name>
</gene>
<comment type="similarity">
    <text evidence="2">Belongs to the cytochrome c oxidase bacterial subunit 4 family.</text>
</comment>
<feature type="transmembrane region" description="Helical" evidence="17">
    <location>
        <begin position="24"/>
        <end position="47"/>
    </location>
</feature>
<evidence type="ECO:0000256" key="8">
    <source>
        <dbReference type="ARBA" id="ARBA00022982"/>
    </source>
</evidence>
<evidence type="ECO:0000256" key="13">
    <source>
        <dbReference type="ARBA" id="ARBA00030071"/>
    </source>
</evidence>
<dbReference type="AlphaFoldDB" id="A0A2S0IC99"/>
<dbReference type="InterPro" id="IPR050968">
    <property type="entry name" value="Cytochrome_c_oxidase_bac_sub4"/>
</dbReference>
<keyword evidence="8" id="KW-0249">Electron transport</keyword>
<evidence type="ECO:0000256" key="7">
    <source>
        <dbReference type="ARBA" id="ARBA00022692"/>
    </source>
</evidence>
<dbReference type="GO" id="GO:0015078">
    <property type="term" value="F:proton transmembrane transporter activity"/>
    <property type="evidence" value="ECO:0007669"/>
    <property type="project" value="TreeGrafter"/>
</dbReference>
<name>A0A2S0IC99_9BURK</name>
<evidence type="ECO:0000256" key="11">
    <source>
        <dbReference type="ARBA" id="ARBA00023136"/>
    </source>
</evidence>
<dbReference type="EMBL" id="CP023270">
    <property type="protein sequence ID" value="AVJ29636.1"/>
    <property type="molecule type" value="Genomic_DNA"/>
</dbReference>
<evidence type="ECO:0000256" key="9">
    <source>
        <dbReference type="ARBA" id="ARBA00022989"/>
    </source>
</evidence>
<protein>
    <recommendedName>
        <fullName evidence="4">Cytochrome bo(3) ubiquinol oxidase subunit 4</fullName>
    </recommendedName>
    <alternativeName>
        <fullName evidence="16">Cytochrome o ubiquinol oxidase subunit 4</fullName>
    </alternativeName>
    <alternativeName>
        <fullName evidence="13">Oxidase bo(3) subunit 4</fullName>
    </alternativeName>
    <alternativeName>
        <fullName evidence="14">Ubiquinol oxidase polypeptide IV</fullName>
    </alternativeName>
    <alternativeName>
        <fullName evidence="15">Ubiquinol oxidase subunit 4</fullName>
    </alternativeName>
</protein>
<feature type="transmembrane region" description="Helical" evidence="17">
    <location>
        <begin position="53"/>
        <end position="72"/>
    </location>
</feature>
<feature type="transmembrane region" description="Helical" evidence="17">
    <location>
        <begin position="84"/>
        <end position="106"/>
    </location>
</feature>
<dbReference type="PANTHER" id="PTHR36835:SF1">
    <property type="entry name" value="CYTOCHROME BO(3) UBIQUINOL OXIDASE SUBUNIT 4"/>
    <property type="match status" value="1"/>
</dbReference>
<keyword evidence="7 17" id="KW-0812">Transmembrane</keyword>
<dbReference type="Pfam" id="PF03626">
    <property type="entry name" value="COX4_pro"/>
    <property type="match status" value="1"/>
</dbReference>
<dbReference type="Proteomes" id="UP000239477">
    <property type="component" value="Chromosome"/>
</dbReference>
<evidence type="ECO:0000256" key="5">
    <source>
        <dbReference type="ARBA" id="ARBA00022448"/>
    </source>
</evidence>
<dbReference type="NCBIfam" id="TIGR02847">
    <property type="entry name" value="CyoD"/>
    <property type="match status" value="1"/>
</dbReference>
<keyword evidence="11 17" id="KW-0472">Membrane</keyword>
<evidence type="ECO:0000256" key="6">
    <source>
        <dbReference type="ARBA" id="ARBA00022475"/>
    </source>
</evidence>
<dbReference type="OrthoDB" id="2375888at2"/>
<dbReference type="InterPro" id="IPR014210">
    <property type="entry name" value="Cyt_o_ubiqinol_oxidase_su4"/>
</dbReference>